<feature type="compositionally biased region" description="Acidic residues" evidence="1">
    <location>
        <begin position="211"/>
        <end position="225"/>
    </location>
</feature>
<name>A0A1H1DYH6_9EURY</name>
<dbReference type="Proteomes" id="UP000199289">
    <property type="component" value="Unassembled WGS sequence"/>
</dbReference>
<reference evidence="3" key="2">
    <citation type="submission" date="2016-10" db="EMBL/GenBank/DDBJ databases">
        <authorList>
            <person name="de Groot N.N."/>
        </authorList>
    </citation>
    <scope>NUCLEOTIDE SEQUENCE [LARGE SCALE GENOMIC DNA]</scope>
    <source>
        <strain evidence="3">CGMCC 1.12397</strain>
    </source>
</reference>
<dbReference type="Pfam" id="PF23373">
    <property type="entry name" value="DUF7093"/>
    <property type="match status" value="1"/>
</dbReference>
<reference evidence="4" key="1">
    <citation type="submission" date="2016-10" db="EMBL/GenBank/DDBJ databases">
        <authorList>
            <person name="Varghese N."/>
            <person name="Submissions S."/>
        </authorList>
    </citation>
    <scope>NUCLEOTIDE SEQUENCE [LARGE SCALE GENOMIC DNA]</scope>
    <source>
        <strain evidence="4">CGMCC 1.12397</strain>
    </source>
</reference>
<dbReference type="RefSeq" id="WP_092538061.1">
    <property type="nucleotide sequence ID" value="NZ_FNKQ01000003.1"/>
</dbReference>
<keyword evidence="5" id="KW-1185">Reference proteome</keyword>
<dbReference type="OrthoDB" id="205650at2157"/>
<reference evidence="2 5" key="3">
    <citation type="submission" date="2018-07" db="EMBL/GenBank/DDBJ databases">
        <title>Genome sequence of extremly halophilic archaeon Halopelagius longus strain BC12-B1.</title>
        <authorList>
            <person name="Zhang X."/>
        </authorList>
    </citation>
    <scope>NUCLEOTIDE SEQUENCE [LARGE SCALE GENOMIC DNA]</scope>
    <source>
        <strain evidence="2 5">BC12-B1</strain>
    </source>
</reference>
<feature type="compositionally biased region" description="Low complexity" evidence="1">
    <location>
        <begin position="129"/>
        <end position="146"/>
    </location>
</feature>
<feature type="compositionally biased region" description="Low complexity" evidence="1">
    <location>
        <begin position="75"/>
        <end position="97"/>
    </location>
</feature>
<sequence length="379" mass="39491">MGLKCRLLGHEYGDPEIERERQENGDEVVVTIRELQVCKRCGTEHLVSENKEVTSIRSPSEVGLDESGATGGPTRGTAPTSDSASAPGATPGSSGPDAADEPRSGRGTPSGDPDPTSHISEAEPNASPADASSAETDADADAGTGFADEDDDFEPPTDPEEDDAVILDDDGDGERDPTQWPEETDADPEVAAQESAAAEELPEDLPRDGDGEPVTDDAELIDADEDAPRPGDAAAGTASADEGSTADAANRGHGEWPAREELPEDEGGSNAPWPEHTGEDEGFDAEPSDGTPAEVAFGGGLTPETNGRAESYGDDDVVGGDDGFARADNELELEADVPDERVEFYCPNCDHARIAGASSMRAGDICPECKRGYIAERQL</sequence>
<evidence type="ECO:0000313" key="5">
    <source>
        <dbReference type="Proteomes" id="UP000255421"/>
    </source>
</evidence>
<feature type="compositionally biased region" description="Low complexity" evidence="1">
    <location>
        <begin position="189"/>
        <end position="199"/>
    </location>
</feature>
<dbReference type="Proteomes" id="UP000255421">
    <property type="component" value="Unassembled WGS sequence"/>
</dbReference>
<evidence type="ECO:0000313" key="4">
    <source>
        <dbReference type="Proteomes" id="UP000199289"/>
    </source>
</evidence>
<evidence type="ECO:0000256" key="1">
    <source>
        <dbReference type="SAM" id="MobiDB-lite"/>
    </source>
</evidence>
<feature type="region of interest" description="Disordered" evidence="1">
    <location>
        <begin position="46"/>
        <end position="317"/>
    </location>
</feature>
<dbReference type="EMBL" id="QQST01000001">
    <property type="protein sequence ID" value="RDI71523.1"/>
    <property type="molecule type" value="Genomic_DNA"/>
</dbReference>
<evidence type="ECO:0000313" key="3">
    <source>
        <dbReference type="EMBL" id="SDQ81433.1"/>
    </source>
</evidence>
<feature type="compositionally biased region" description="Basic and acidic residues" evidence="1">
    <location>
        <begin position="250"/>
        <end position="261"/>
    </location>
</feature>
<organism evidence="3 4">
    <name type="scientific">Halopelagius longus</name>
    <dbReference type="NCBI Taxonomy" id="1236180"/>
    <lineage>
        <taxon>Archaea</taxon>
        <taxon>Methanobacteriati</taxon>
        <taxon>Methanobacteriota</taxon>
        <taxon>Stenosarchaea group</taxon>
        <taxon>Halobacteria</taxon>
        <taxon>Halobacteriales</taxon>
        <taxon>Haloferacaceae</taxon>
    </lineage>
</organism>
<proteinExistence type="predicted"/>
<evidence type="ECO:0000313" key="2">
    <source>
        <dbReference type="EMBL" id="RDI71523.1"/>
    </source>
</evidence>
<accession>A0A1H1DYH6</accession>
<feature type="compositionally biased region" description="Acidic residues" evidence="1">
    <location>
        <begin position="278"/>
        <end position="287"/>
    </location>
</feature>
<protein>
    <submittedName>
        <fullName evidence="3">Uncharacterized protein</fullName>
    </submittedName>
</protein>
<feature type="compositionally biased region" description="Acidic residues" evidence="1">
    <location>
        <begin position="147"/>
        <end position="173"/>
    </location>
</feature>
<dbReference type="InterPro" id="IPR055519">
    <property type="entry name" value="DUF7093"/>
</dbReference>
<dbReference type="AlphaFoldDB" id="A0A1H1DYH6"/>
<gene>
    <name evidence="2" type="ORF">DWB78_07195</name>
    <name evidence="3" type="ORF">SAMN05216278_2643</name>
</gene>
<dbReference type="EMBL" id="FNKQ01000003">
    <property type="protein sequence ID" value="SDQ81433.1"/>
    <property type="molecule type" value="Genomic_DNA"/>
</dbReference>